<dbReference type="AlphaFoldDB" id="A0A4S1XFL9"/>
<dbReference type="SUPFAM" id="SSF47413">
    <property type="entry name" value="lambda repressor-like DNA-binding domains"/>
    <property type="match status" value="1"/>
</dbReference>
<evidence type="ECO:0000313" key="3">
    <source>
        <dbReference type="EMBL" id="TGX54778.1"/>
    </source>
</evidence>
<dbReference type="InterPro" id="IPR001387">
    <property type="entry name" value="Cro/C1-type_HTH"/>
</dbReference>
<dbReference type="Proteomes" id="UP000306147">
    <property type="component" value="Unassembled WGS sequence"/>
</dbReference>
<dbReference type="RefSeq" id="WP_135962674.1">
    <property type="nucleotide sequence ID" value="NZ_SRXT01000002.1"/>
</dbReference>
<name>A0A4S1XFL9_9SPHN</name>
<dbReference type="GO" id="GO:0003700">
    <property type="term" value="F:DNA-binding transcription factor activity"/>
    <property type="evidence" value="ECO:0007669"/>
    <property type="project" value="TreeGrafter"/>
</dbReference>
<keyword evidence="1" id="KW-0238">DNA-binding</keyword>
<evidence type="ECO:0000313" key="4">
    <source>
        <dbReference type="Proteomes" id="UP000306147"/>
    </source>
</evidence>
<protein>
    <submittedName>
        <fullName evidence="3">XRE family transcriptional regulator</fullName>
    </submittedName>
</protein>
<sequence length="110" mass="12279">MDLRKRVGNLVALHRRRRGLTQQALADMIEMSPDMISRIETGGTGLRFPTIEKLAEALEVDPAELFIVDPAPGRDMRRPLIELTVRLSGLSDSDLAWVSELLTSALKGRR</sequence>
<dbReference type="SMART" id="SM00530">
    <property type="entry name" value="HTH_XRE"/>
    <property type="match status" value="1"/>
</dbReference>
<proteinExistence type="predicted"/>
<keyword evidence="4" id="KW-1185">Reference proteome</keyword>
<evidence type="ECO:0000256" key="1">
    <source>
        <dbReference type="ARBA" id="ARBA00023125"/>
    </source>
</evidence>
<accession>A0A4S1XFL9</accession>
<dbReference type="Pfam" id="PF01381">
    <property type="entry name" value="HTH_3"/>
    <property type="match status" value="1"/>
</dbReference>
<dbReference type="InterPro" id="IPR010982">
    <property type="entry name" value="Lambda_DNA-bd_dom_sf"/>
</dbReference>
<dbReference type="PANTHER" id="PTHR46797">
    <property type="entry name" value="HTH-TYPE TRANSCRIPTIONAL REGULATOR"/>
    <property type="match status" value="1"/>
</dbReference>
<dbReference type="PROSITE" id="PS50943">
    <property type="entry name" value="HTH_CROC1"/>
    <property type="match status" value="1"/>
</dbReference>
<dbReference type="EMBL" id="SRXT01000002">
    <property type="protein sequence ID" value="TGX54778.1"/>
    <property type="molecule type" value="Genomic_DNA"/>
</dbReference>
<evidence type="ECO:0000259" key="2">
    <source>
        <dbReference type="PROSITE" id="PS50943"/>
    </source>
</evidence>
<dbReference type="GO" id="GO:0005829">
    <property type="term" value="C:cytosol"/>
    <property type="evidence" value="ECO:0007669"/>
    <property type="project" value="TreeGrafter"/>
</dbReference>
<organism evidence="3 4">
    <name type="scientific">Sphingomonas gei</name>
    <dbReference type="NCBI Taxonomy" id="1395960"/>
    <lineage>
        <taxon>Bacteria</taxon>
        <taxon>Pseudomonadati</taxon>
        <taxon>Pseudomonadota</taxon>
        <taxon>Alphaproteobacteria</taxon>
        <taxon>Sphingomonadales</taxon>
        <taxon>Sphingomonadaceae</taxon>
        <taxon>Sphingomonas</taxon>
    </lineage>
</organism>
<gene>
    <name evidence="3" type="ORF">E5A73_04805</name>
</gene>
<dbReference type="PANTHER" id="PTHR46797:SF1">
    <property type="entry name" value="METHYLPHOSPHONATE SYNTHASE"/>
    <property type="match status" value="1"/>
</dbReference>
<dbReference type="GO" id="GO:0003677">
    <property type="term" value="F:DNA binding"/>
    <property type="evidence" value="ECO:0007669"/>
    <property type="project" value="UniProtKB-KW"/>
</dbReference>
<dbReference type="Gene3D" id="1.10.260.40">
    <property type="entry name" value="lambda repressor-like DNA-binding domains"/>
    <property type="match status" value="1"/>
</dbReference>
<dbReference type="InterPro" id="IPR050807">
    <property type="entry name" value="TransReg_Diox_bact_type"/>
</dbReference>
<feature type="domain" description="HTH cro/C1-type" evidence="2">
    <location>
        <begin position="11"/>
        <end position="65"/>
    </location>
</feature>
<dbReference type="OrthoDB" id="9815697at2"/>
<reference evidence="3 4" key="1">
    <citation type="submission" date="2019-04" db="EMBL/GenBank/DDBJ databases">
        <title>Sphingomonas psychrotolerans sp. nov., isolated from soil in the Tianshan Mountains, Xinjiang, China.</title>
        <authorList>
            <person name="Luo Y."/>
            <person name="Sheng H."/>
        </authorList>
    </citation>
    <scope>NUCLEOTIDE SEQUENCE [LARGE SCALE GENOMIC DNA]</scope>
    <source>
        <strain evidence="3 4">ZFGT-11</strain>
    </source>
</reference>
<dbReference type="CDD" id="cd00093">
    <property type="entry name" value="HTH_XRE"/>
    <property type="match status" value="1"/>
</dbReference>
<comment type="caution">
    <text evidence="3">The sequence shown here is derived from an EMBL/GenBank/DDBJ whole genome shotgun (WGS) entry which is preliminary data.</text>
</comment>